<protein>
    <submittedName>
        <fullName evidence="1">Kinase-like domain-containing protein</fullName>
    </submittedName>
</protein>
<dbReference type="Proteomes" id="UP001497700">
    <property type="component" value="Unassembled WGS sequence"/>
</dbReference>
<name>A0ACB9ZFT4_9PEZI</name>
<dbReference type="EMBL" id="MU393424">
    <property type="protein sequence ID" value="KAI4870334.1"/>
    <property type="molecule type" value="Genomic_DNA"/>
</dbReference>
<organism evidence="1 2">
    <name type="scientific">Hypoxylon rubiginosum</name>
    <dbReference type="NCBI Taxonomy" id="110542"/>
    <lineage>
        <taxon>Eukaryota</taxon>
        <taxon>Fungi</taxon>
        <taxon>Dikarya</taxon>
        <taxon>Ascomycota</taxon>
        <taxon>Pezizomycotina</taxon>
        <taxon>Sordariomycetes</taxon>
        <taxon>Xylariomycetidae</taxon>
        <taxon>Xylariales</taxon>
        <taxon>Hypoxylaceae</taxon>
        <taxon>Hypoxylon</taxon>
    </lineage>
</organism>
<proteinExistence type="predicted"/>
<evidence type="ECO:0000313" key="1">
    <source>
        <dbReference type="EMBL" id="KAI4870334.1"/>
    </source>
</evidence>
<sequence>MQATGRLVAYSPHNARKHAKGLFPFTAGPCVVLATIALHEGPALLIAYKTRTSPFLLINSCLRYFSGVAREPDIVRMDADLPSISVTPAGGSGESKTLPVRSFSPLMTGSNSLDDLLRDSLIRHLDGYEKDFLTLHCLRRLLPAERVQKHLVKFFKDAKEQNYQPRRANMSEYLELICPQDATPDHPMIPGRDSYIRLFATLVLTDRGLDVFKFIDEGISDSTLPIPCYDDNNVSSIVTQTWSKRRYRDGFNMWQRKVNVPYLAHDQHKKFDHRDILPFIRGSEEPDHLTAQTHLTGAGGYGDVSCVEIHRNCHNFNNVFESLPKLTGPFARKKLRRTGGHGTGEEFRKEADMLKKFNSSVHSHIVTVLSTYQHGDDYYLLFPWAECDLARYCEENPSPTRSLDTVQWLVEQCFKIMEAVDLIHYPPGVDGLEVTDKLYGRHGDIKAENILIFRSKKGKAHLVLSDFGLGSMHHDWSKSDVPNKSISATPCFRPPECDMEGAVITRSFDVWNLGCLFLDLLTWLLGGEKLRLEFETARMAPYLNNIDTPIYFEVVTTDHNEPGYIVKEQVKQWFARMHCHQHCTQFVHEFLNLIEERMLIVETRGRKRARTKELLEDLKTFNNNCRGANAKAYCLDEVPYKPSLKVDTPIIAEGRLSVQARDYIRKSGAQLRRLTGPTEKAEQAREGDEHARNLRP</sequence>
<keyword evidence="2" id="KW-1185">Reference proteome</keyword>
<comment type="caution">
    <text evidence="1">The sequence shown here is derived from an EMBL/GenBank/DDBJ whole genome shotgun (WGS) entry which is preliminary data.</text>
</comment>
<evidence type="ECO:0000313" key="2">
    <source>
        <dbReference type="Proteomes" id="UP001497700"/>
    </source>
</evidence>
<reference evidence="1 2" key="1">
    <citation type="journal article" date="2022" name="New Phytol.">
        <title>Ecological generalism drives hyperdiversity of secondary metabolite gene clusters in xylarialean endophytes.</title>
        <authorList>
            <person name="Franco M.E.E."/>
            <person name="Wisecaver J.H."/>
            <person name="Arnold A.E."/>
            <person name="Ju Y.M."/>
            <person name="Slot J.C."/>
            <person name="Ahrendt S."/>
            <person name="Moore L.P."/>
            <person name="Eastman K.E."/>
            <person name="Scott K."/>
            <person name="Konkel Z."/>
            <person name="Mondo S.J."/>
            <person name="Kuo A."/>
            <person name="Hayes R.D."/>
            <person name="Haridas S."/>
            <person name="Andreopoulos B."/>
            <person name="Riley R."/>
            <person name="LaButti K."/>
            <person name="Pangilinan J."/>
            <person name="Lipzen A."/>
            <person name="Amirebrahimi M."/>
            <person name="Yan J."/>
            <person name="Adam C."/>
            <person name="Keymanesh K."/>
            <person name="Ng V."/>
            <person name="Louie K."/>
            <person name="Northen T."/>
            <person name="Drula E."/>
            <person name="Henrissat B."/>
            <person name="Hsieh H.M."/>
            <person name="Youens-Clark K."/>
            <person name="Lutzoni F."/>
            <person name="Miadlikowska J."/>
            <person name="Eastwood D.C."/>
            <person name="Hamelin R.C."/>
            <person name="Grigoriev I.V."/>
            <person name="U'Ren J.M."/>
        </authorList>
    </citation>
    <scope>NUCLEOTIDE SEQUENCE [LARGE SCALE GENOMIC DNA]</scope>
    <source>
        <strain evidence="1 2">CBS 119005</strain>
    </source>
</reference>
<accession>A0ACB9ZFT4</accession>
<gene>
    <name evidence="1" type="ORF">F4820DRAFT_253134</name>
</gene>